<protein>
    <submittedName>
        <fullName evidence="1">Uncharacterized protein</fullName>
    </submittedName>
</protein>
<dbReference type="RefSeq" id="YP_010050769.1">
    <property type="nucleotide sequence ID" value="NC_054433.1"/>
</dbReference>
<dbReference type="EMBL" id="MN103533">
    <property type="protein sequence ID" value="QEA10836.1"/>
    <property type="molecule type" value="Genomic_DNA"/>
</dbReference>
<evidence type="ECO:0000313" key="2">
    <source>
        <dbReference type="Proteomes" id="UP000501191"/>
    </source>
</evidence>
<keyword evidence="2" id="KW-1185">Reference proteome</keyword>
<dbReference type="Proteomes" id="UP000501191">
    <property type="component" value="Segment"/>
</dbReference>
<name>A0A6M2YSX3_9CAUD</name>
<evidence type="ECO:0000313" key="1">
    <source>
        <dbReference type="EMBL" id="QEA10836.1"/>
    </source>
</evidence>
<accession>A0A6M2YSX3</accession>
<dbReference type="KEGG" id="vg:63911504"/>
<dbReference type="GeneID" id="63911504"/>
<sequence length="123" mass="13277">MSTTDAAPFRQVEILVDGERTHTLLASWFDITEDGETLTLNATRWRPDGMIPPNPLIAEVESAATSPTACSTPPNAAPCGDVADDAFDGDDRYCELTLEYHACVLPGEHIVGQAHECDCGVTW</sequence>
<proteinExistence type="predicted"/>
<reference evidence="1 2" key="1">
    <citation type="journal article" date="2020" name="PLoS ONE">
        <title>Weirdo19ES is a novel singleton mycobacteriophage that selects for glycolipid deficient phage-resistant M. smegmatis mutants.</title>
        <authorList>
            <person name="Suarez C.A."/>
            <person name="Franceschelli J.J."/>
            <person name="Tasselli S.E."/>
            <person name="Morbidoni H.R."/>
        </authorList>
    </citation>
    <scope>NUCLEOTIDE SEQUENCE [LARGE SCALE GENOMIC DNA]</scope>
</reference>
<organism evidence="1 2">
    <name type="scientific">Mycobacterium phage Weirdo19</name>
    <dbReference type="NCBI Taxonomy" id="2601610"/>
    <lineage>
        <taxon>Viruses</taxon>
        <taxon>Duplodnaviria</taxon>
        <taxon>Heunggongvirae</taxon>
        <taxon>Uroviricota</taxon>
        <taxon>Caudoviricetes</taxon>
        <taxon>Rosariovirus</taxon>
        <taxon>Rosariovirus Weirdo19ES</taxon>
    </lineage>
</organism>